<dbReference type="RefSeq" id="WP_323620093.1">
    <property type="nucleotide sequence ID" value="NZ_JAWRKY010000003.1"/>
</dbReference>
<evidence type="ECO:0000313" key="2">
    <source>
        <dbReference type="EMBL" id="MEB2580602.1"/>
    </source>
</evidence>
<keyword evidence="1" id="KW-1133">Transmembrane helix</keyword>
<gene>
    <name evidence="2" type="ORF">SB593_16740</name>
</gene>
<proteinExistence type="predicted"/>
<sequence length="103" mass="11498">MEYRTLIALIFILGLLIAACLFQIARLADQVAMDRKSKTRVHFSVDHAASAGRPTEPTVDGAPSYPTLWQVMADLQAGNLTLRDAYRIARAHLRAAKRNHRNV</sequence>
<dbReference type="Proteomes" id="UP001304467">
    <property type="component" value="Unassembled WGS sequence"/>
</dbReference>
<dbReference type="EMBL" id="JAWRLE010000025">
    <property type="protein sequence ID" value="MEB2580602.1"/>
    <property type="molecule type" value="Genomic_DNA"/>
</dbReference>
<feature type="transmembrane region" description="Helical" evidence="1">
    <location>
        <begin position="6"/>
        <end position="28"/>
    </location>
</feature>
<name>A0ABU5WQ99_9BURK</name>
<keyword evidence="3" id="KW-1185">Reference proteome</keyword>
<dbReference type="PROSITE" id="PS51257">
    <property type="entry name" value="PROKAR_LIPOPROTEIN"/>
    <property type="match status" value="1"/>
</dbReference>
<keyword evidence="1" id="KW-0812">Transmembrane</keyword>
<comment type="caution">
    <text evidence="2">The sequence shown here is derived from an EMBL/GenBank/DDBJ whole genome shotgun (WGS) entry which is preliminary data.</text>
</comment>
<protein>
    <submittedName>
        <fullName evidence="2">Uncharacterized protein</fullName>
    </submittedName>
</protein>
<evidence type="ECO:0000256" key="1">
    <source>
        <dbReference type="SAM" id="Phobius"/>
    </source>
</evidence>
<organism evidence="2 3">
    <name type="scientific">Burkholderia anthinoferrum</name>
    <dbReference type="NCBI Taxonomy" id="3090833"/>
    <lineage>
        <taxon>Bacteria</taxon>
        <taxon>Pseudomonadati</taxon>
        <taxon>Pseudomonadota</taxon>
        <taxon>Betaproteobacteria</taxon>
        <taxon>Burkholderiales</taxon>
        <taxon>Burkholderiaceae</taxon>
        <taxon>Burkholderia</taxon>
    </lineage>
</organism>
<evidence type="ECO:0000313" key="3">
    <source>
        <dbReference type="Proteomes" id="UP001304467"/>
    </source>
</evidence>
<reference evidence="2 3" key="1">
    <citation type="journal article" date="2023" name="Front. Microbiol.">
        <title>Genomic analyses of Burkholderia respiratory isolates indicates two evolutionarily distinct B. anthina clades.</title>
        <authorList>
            <person name="Pham A."/>
            <person name="Volmer J.G."/>
            <person name="Chambers D.C."/>
            <person name="Smith D.J."/>
            <person name="Reid D.W."/>
            <person name="Burr L."/>
            <person name="Wells T.J."/>
        </authorList>
    </citation>
    <scope>NUCLEOTIDE SEQUENCE [LARGE SCALE GENOMIC DNA]</scope>
    <source>
        <strain evidence="2 3">BCCIQ07A</strain>
    </source>
</reference>
<accession>A0ABU5WQ99</accession>
<keyword evidence="1" id="KW-0472">Membrane</keyword>